<dbReference type="Proteomes" id="UP000321857">
    <property type="component" value="Chromosome"/>
</dbReference>
<evidence type="ECO:0000256" key="1">
    <source>
        <dbReference type="SAM" id="Phobius"/>
    </source>
</evidence>
<gene>
    <name evidence="2" type="ORF">FMM02_04100</name>
</gene>
<keyword evidence="1" id="KW-0472">Membrane</keyword>
<dbReference type="KEGG" id="sxa:FMM02_04100"/>
<organism evidence="2 3">
    <name type="scientific">Sphingomonas xanthus</name>
    <dbReference type="NCBI Taxonomy" id="2594473"/>
    <lineage>
        <taxon>Bacteria</taxon>
        <taxon>Pseudomonadati</taxon>
        <taxon>Pseudomonadota</taxon>
        <taxon>Alphaproteobacteria</taxon>
        <taxon>Sphingomonadales</taxon>
        <taxon>Sphingomonadaceae</taxon>
        <taxon>Sphingomonas</taxon>
    </lineage>
</organism>
<keyword evidence="3" id="KW-1185">Reference proteome</keyword>
<name>A0A516IQP2_9SPHN</name>
<feature type="transmembrane region" description="Helical" evidence="1">
    <location>
        <begin position="83"/>
        <end position="104"/>
    </location>
</feature>
<sequence length="108" mass="11354">MANAAIMAAVAAAAHQEERKKHVLEPLKKAGATGASRAIALTLKEKQQVYLDQALADGAVKRTPEGRYYLDERAIREKAQGQGFLVLLILLVAASLVASAVALVSSAS</sequence>
<evidence type="ECO:0000313" key="2">
    <source>
        <dbReference type="EMBL" id="QDP19216.1"/>
    </source>
</evidence>
<keyword evidence="1" id="KW-0812">Transmembrane</keyword>
<proteinExistence type="predicted"/>
<keyword evidence="1" id="KW-1133">Transmembrane helix</keyword>
<dbReference type="AlphaFoldDB" id="A0A516IQP2"/>
<protein>
    <submittedName>
        <fullName evidence="2">Uncharacterized protein</fullName>
    </submittedName>
</protein>
<accession>A0A516IQP2</accession>
<evidence type="ECO:0000313" key="3">
    <source>
        <dbReference type="Proteomes" id="UP000321857"/>
    </source>
</evidence>
<dbReference type="EMBL" id="CP041659">
    <property type="protein sequence ID" value="QDP19216.1"/>
    <property type="molecule type" value="Genomic_DNA"/>
</dbReference>
<reference evidence="2 3" key="1">
    <citation type="submission" date="2019-07" db="EMBL/GenBank/DDBJ databases">
        <title>Sphingomonas AE3 Genome sequencing and assembly.</title>
        <authorList>
            <person name="Kim H."/>
        </authorList>
    </citation>
    <scope>NUCLEOTIDE SEQUENCE [LARGE SCALE GENOMIC DNA]</scope>
    <source>
        <strain evidence="2 3">AE3</strain>
    </source>
</reference>
<dbReference type="RefSeq" id="WP_147493670.1">
    <property type="nucleotide sequence ID" value="NZ_CP041659.1"/>
</dbReference>